<keyword evidence="1" id="KW-0472">Membrane</keyword>
<gene>
    <name evidence="2" type="ORF">BpHYR1_023464</name>
</gene>
<protein>
    <submittedName>
        <fullName evidence="2">Uncharacterized protein</fullName>
    </submittedName>
</protein>
<keyword evidence="1" id="KW-0812">Transmembrane</keyword>
<evidence type="ECO:0000313" key="2">
    <source>
        <dbReference type="EMBL" id="RNA03468.1"/>
    </source>
</evidence>
<accession>A0A3M7PXR7</accession>
<dbReference type="AlphaFoldDB" id="A0A3M7PXR7"/>
<dbReference type="Proteomes" id="UP000276133">
    <property type="component" value="Unassembled WGS sequence"/>
</dbReference>
<comment type="caution">
    <text evidence="2">The sequence shown here is derived from an EMBL/GenBank/DDBJ whole genome shotgun (WGS) entry which is preliminary data.</text>
</comment>
<name>A0A3M7PXR7_BRAPC</name>
<keyword evidence="1" id="KW-1133">Transmembrane helix</keyword>
<sequence length="93" mass="10495">MTISNGRILSTGPKVIPGVVKFVSIRSFQGMLKFMIKTVEFYEILDVTLINIFFNLIIFANKIGLQNTLQFSAFCTPLKSILINCAIIQFFVN</sequence>
<keyword evidence="3" id="KW-1185">Reference proteome</keyword>
<organism evidence="2 3">
    <name type="scientific">Brachionus plicatilis</name>
    <name type="common">Marine rotifer</name>
    <name type="synonym">Brachionus muelleri</name>
    <dbReference type="NCBI Taxonomy" id="10195"/>
    <lineage>
        <taxon>Eukaryota</taxon>
        <taxon>Metazoa</taxon>
        <taxon>Spiralia</taxon>
        <taxon>Gnathifera</taxon>
        <taxon>Rotifera</taxon>
        <taxon>Eurotatoria</taxon>
        <taxon>Monogononta</taxon>
        <taxon>Pseudotrocha</taxon>
        <taxon>Ploima</taxon>
        <taxon>Brachionidae</taxon>
        <taxon>Brachionus</taxon>
    </lineage>
</organism>
<feature type="transmembrane region" description="Helical" evidence="1">
    <location>
        <begin position="71"/>
        <end position="92"/>
    </location>
</feature>
<dbReference type="EMBL" id="REGN01008488">
    <property type="protein sequence ID" value="RNA03468.1"/>
    <property type="molecule type" value="Genomic_DNA"/>
</dbReference>
<reference evidence="2 3" key="1">
    <citation type="journal article" date="2018" name="Sci. Rep.">
        <title>Genomic signatures of local adaptation to the degree of environmental predictability in rotifers.</title>
        <authorList>
            <person name="Franch-Gras L."/>
            <person name="Hahn C."/>
            <person name="Garcia-Roger E.M."/>
            <person name="Carmona M.J."/>
            <person name="Serra M."/>
            <person name="Gomez A."/>
        </authorList>
    </citation>
    <scope>NUCLEOTIDE SEQUENCE [LARGE SCALE GENOMIC DNA]</scope>
    <source>
        <strain evidence="2">HYR1</strain>
    </source>
</reference>
<feature type="transmembrane region" description="Helical" evidence="1">
    <location>
        <begin position="41"/>
        <end position="59"/>
    </location>
</feature>
<proteinExistence type="predicted"/>
<evidence type="ECO:0000313" key="3">
    <source>
        <dbReference type="Proteomes" id="UP000276133"/>
    </source>
</evidence>
<evidence type="ECO:0000256" key="1">
    <source>
        <dbReference type="SAM" id="Phobius"/>
    </source>
</evidence>